<feature type="transmembrane region" description="Helical" evidence="7">
    <location>
        <begin position="455"/>
        <end position="478"/>
    </location>
</feature>
<name>A0A6A4LKN4_9ERIC</name>
<feature type="compositionally biased region" description="Basic and acidic residues" evidence="6">
    <location>
        <begin position="88"/>
        <end position="106"/>
    </location>
</feature>
<evidence type="ECO:0000313" key="9">
    <source>
        <dbReference type="Proteomes" id="UP000428333"/>
    </source>
</evidence>
<gene>
    <name evidence="8" type="ORF">C3L33_06769</name>
</gene>
<dbReference type="EMBL" id="QEFC01000977">
    <property type="protein sequence ID" value="KAE9461316.1"/>
    <property type="molecule type" value="Genomic_DNA"/>
</dbReference>
<feature type="transmembrane region" description="Helical" evidence="7">
    <location>
        <begin position="180"/>
        <end position="206"/>
    </location>
</feature>
<dbReference type="GO" id="GO:0022857">
    <property type="term" value="F:transmembrane transporter activity"/>
    <property type="evidence" value="ECO:0007669"/>
    <property type="project" value="InterPro"/>
</dbReference>
<evidence type="ECO:0000256" key="5">
    <source>
        <dbReference type="ARBA" id="ARBA00023136"/>
    </source>
</evidence>
<evidence type="ECO:0000256" key="7">
    <source>
        <dbReference type="SAM" id="Phobius"/>
    </source>
</evidence>
<sequence length="765" mass="82520">YAIALKEMASSDPPKRPRPGPWPPAPESTAMPPSSWAKRTGFRPKFSGEANAPDSGQIAPQPKPRDPDSNLDLESGRAPPAAAANGGPEKEKTPPPRRKPAEEGQAVKKRRESNGGGGGGRKSSEAPTANGQVTGEEVPPLPPRRPGRNDVDGLPQIVDDDGFGSRHSHMKYELRDKPGLVPIGLYGFQHYLSMLGSLVLIPLVIVPAMGGNVEDTSNVVSTVLFVSGITTLLHTWFGSRLPLIQGPSFVYLAPALVIINSPEFLGLNGNNFKHIMKELQGAIIISSAFQAFIGYSGLMTLILRLINPVVVAPTIAAVGLSFYSYGFPQVGTCLEIGAVQILLVIIFSLNFFPNFLQYLRKISVFGHRVFLIYAVPLGLAITWAVAFLLTEAGVYSYKGCDPNVPASNIISDHCRKHISTMKNCRIDTSQALKSSPWFRFPYPLQWGTPVFQWKMALLMCGVSLISSVDSVSFLPYFFKCSTTIYGSSDSLTEKSSNGYSSEKHARASSGTCNTVFHLVGSYHASSLLVASRPPTPGIVSRGIGLEGLSGVLAGLWGTGTSSTTLTENVHTIAVTKMGSRRAVELGACVLIILSLVGKVGGFIASIPGVIVAALLCFMWAMLTALGLSNLRYSEAGSSRNIIIVGLSLFFSLSIPAYFQQYGISPSTNVSVPSYFQPYAVASHGPFRTKYGGLNYVMNTLLSLNMVVAFLIAVILDNTVPGTRQERGVYVWSEPEAARREPAVAKDYELPFRVGRLFRWVKWVGL</sequence>
<comment type="subcellular location">
    <subcellularLocation>
        <location evidence="1">Membrane</location>
        <topology evidence="1">Multi-pass membrane protein</topology>
    </subcellularLocation>
</comment>
<feature type="transmembrane region" description="Helical" evidence="7">
    <location>
        <begin position="695"/>
        <end position="715"/>
    </location>
</feature>
<feature type="transmembrane region" description="Helical" evidence="7">
    <location>
        <begin position="218"/>
        <end position="237"/>
    </location>
</feature>
<dbReference type="PANTHER" id="PTHR11119">
    <property type="entry name" value="XANTHINE-URACIL / VITAMIN C PERMEASE FAMILY MEMBER"/>
    <property type="match status" value="1"/>
</dbReference>
<comment type="caution">
    <text evidence="8">The sequence shown here is derived from an EMBL/GenBank/DDBJ whole genome shotgun (WGS) entry which is preliminary data.</text>
</comment>
<keyword evidence="3 7" id="KW-0812">Transmembrane</keyword>
<dbReference type="Proteomes" id="UP000428333">
    <property type="component" value="Linkage Group LG04"/>
</dbReference>
<dbReference type="OrthoDB" id="1641903at2759"/>
<feature type="transmembrane region" description="Helical" evidence="7">
    <location>
        <begin position="337"/>
        <end position="356"/>
    </location>
</feature>
<dbReference type="GO" id="GO:0016020">
    <property type="term" value="C:membrane"/>
    <property type="evidence" value="ECO:0007669"/>
    <property type="project" value="UniProtKB-SubCell"/>
</dbReference>
<feature type="transmembrane region" description="Helical" evidence="7">
    <location>
        <begin position="368"/>
        <end position="389"/>
    </location>
</feature>
<feature type="region of interest" description="Disordered" evidence="6">
    <location>
        <begin position="1"/>
        <end position="162"/>
    </location>
</feature>
<feature type="transmembrane region" description="Helical" evidence="7">
    <location>
        <begin position="305"/>
        <end position="325"/>
    </location>
</feature>
<reference evidence="8 9" key="1">
    <citation type="journal article" date="2019" name="Genome Biol. Evol.">
        <title>The Rhododendron genome and chromosomal organization provide insight into shared whole-genome duplications across the heath family (Ericaceae).</title>
        <authorList>
            <person name="Soza V.L."/>
            <person name="Lindsley D."/>
            <person name="Waalkes A."/>
            <person name="Ramage E."/>
            <person name="Patwardhan R.P."/>
            <person name="Burton J.N."/>
            <person name="Adey A."/>
            <person name="Kumar A."/>
            <person name="Qiu R."/>
            <person name="Shendure J."/>
            <person name="Hall B."/>
        </authorList>
    </citation>
    <scope>NUCLEOTIDE SEQUENCE [LARGE SCALE GENOMIC DNA]</scope>
    <source>
        <strain evidence="8">RSF 1966-606</strain>
    </source>
</reference>
<feature type="transmembrane region" description="Helical" evidence="7">
    <location>
        <begin position="582"/>
        <end position="603"/>
    </location>
</feature>
<dbReference type="AlphaFoldDB" id="A0A6A4LKN4"/>
<evidence type="ECO:0000256" key="2">
    <source>
        <dbReference type="ARBA" id="ARBA00008821"/>
    </source>
</evidence>
<feature type="transmembrane region" description="Helical" evidence="7">
    <location>
        <begin position="279"/>
        <end position="298"/>
    </location>
</feature>
<dbReference type="InterPro" id="IPR006043">
    <property type="entry name" value="NCS2"/>
</dbReference>
<feature type="transmembrane region" description="Helical" evidence="7">
    <location>
        <begin position="640"/>
        <end position="658"/>
    </location>
</feature>
<evidence type="ECO:0000256" key="1">
    <source>
        <dbReference type="ARBA" id="ARBA00004141"/>
    </source>
</evidence>
<evidence type="ECO:0000256" key="4">
    <source>
        <dbReference type="ARBA" id="ARBA00022989"/>
    </source>
</evidence>
<proteinExistence type="inferred from homology"/>
<organism evidence="8 9">
    <name type="scientific">Rhododendron williamsianum</name>
    <dbReference type="NCBI Taxonomy" id="262921"/>
    <lineage>
        <taxon>Eukaryota</taxon>
        <taxon>Viridiplantae</taxon>
        <taxon>Streptophyta</taxon>
        <taxon>Embryophyta</taxon>
        <taxon>Tracheophyta</taxon>
        <taxon>Spermatophyta</taxon>
        <taxon>Magnoliopsida</taxon>
        <taxon>eudicotyledons</taxon>
        <taxon>Gunneridae</taxon>
        <taxon>Pentapetalae</taxon>
        <taxon>asterids</taxon>
        <taxon>Ericales</taxon>
        <taxon>Ericaceae</taxon>
        <taxon>Ericoideae</taxon>
        <taxon>Rhodoreae</taxon>
        <taxon>Rhododendron</taxon>
    </lineage>
</organism>
<accession>A0A6A4LKN4</accession>
<keyword evidence="9" id="KW-1185">Reference proteome</keyword>
<protein>
    <recommendedName>
        <fullName evidence="10">Nucleobase-ascorbate transporter 12</fullName>
    </recommendedName>
</protein>
<evidence type="ECO:0000256" key="6">
    <source>
        <dbReference type="SAM" id="MobiDB-lite"/>
    </source>
</evidence>
<evidence type="ECO:0000256" key="3">
    <source>
        <dbReference type="ARBA" id="ARBA00022692"/>
    </source>
</evidence>
<evidence type="ECO:0000313" key="8">
    <source>
        <dbReference type="EMBL" id="KAE9461316.1"/>
    </source>
</evidence>
<keyword evidence="5 7" id="KW-0472">Membrane</keyword>
<keyword evidence="4 7" id="KW-1133">Transmembrane helix</keyword>
<feature type="transmembrane region" description="Helical" evidence="7">
    <location>
        <begin position="609"/>
        <end position="628"/>
    </location>
</feature>
<feature type="non-terminal residue" evidence="8">
    <location>
        <position position="1"/>
    </location>
</feature>
<dbReference type="Pfam" id="PF00860">
    <property type="entry name" value="Xan_ur_permease"/>
    <property type="match status" value="2"/>
</dbReference>
<comment type="similarity">
    <text evidence="2">Belongs to the nucleobase:cation symporter-2 (NCS2) (TC 2.A.40) family.</text>
</comment>
<evidence type="ECO:0008006" key="10">
    <source>
        <dbReference type="Google" id="ProtNLM"/>
    </source>
</evidence>